<feature type="transmembrane region" description="Helical" evidence="10">
    <location>
        <begin position="159"/>
        <end position="180"/>
    </location>
</feature>
<evidence type="ECO:0000256" key="3">
    <source>
        <dbReference type="ARBA" id="ARBA00022692"/>
    </source>
</evidence>
<dbReference type="GO" id="GO:0009252">
    <property type="term" value="P:peptidoglycan biosynthetic process"/>
    <property type="evidence" value="ECO:0007669"/>
    <property type="project" value="UniProtKB-UniRule"/>
</dbReference>
<feature type="transmembrane region" description="Helical" evidence="10">
    <location>
        <begin position="386"/>
        <end position="406"/>
    </location>
</feature>
<feature type="transmembrane region" description="Helical" evidence="10">
    <location>
        <begin position="412"/>
        <end position="433"/>
    </location>
</feature>
<evidence type="ECO:0000256" key="1">
    <source>
        <dbReference type="ARBA" id="ARBA00004651"/>
    </source>
</evidence>
<feature type="transmembrane region" description="Helical" evidence="10">
    <location>
        <begin position="134"/>
        <end position="152"/>
    </location>
</feature>
<evidence type="ECO:0000256" key="9">
    <source>
        <dbReference type="ARBA" id="ARBA00061532"/>
    </source>
</evidence>
<evidence type="ECO:0000256" key="10">
    <source>
        <dbReference type="HAMAP-Rule" id="MF_02078"/>
    </source>
</evidence>
<feature type="transmembrane region" description="Helical" evidence="10">
    <location>
        <begin position="353"/>
        <end position="374"/>
    </location>
</feature>
<accession>A0A7W7B1G3</accession>
<keyword evidence="4 10" id="KW-0133">Cell shape</keyword>
<keyword evidence="3 10" id="KW-0812">Transmembrane</keyword>
<evidence type="ECO:0000313" key="12">
    <source>
        <dbReference type="EMBL" id="MBB4631245.1"/>
    </source>
</evidence>
<feature type="transmembrane region" description="Helical" evidence="10">
    <location>
        <begin position="482"/>
        <end position="506"/>
    </location>
</feature>
<dbReference type="InterPro" id="IPR004268">
    <property type="entry name" value="MurJ"/>
</dbReference>
<dbReference type="Pfam" id="PF03023">
    <property type="entry name" value="MurJ"/>
    <property type="match status" value="1"/>
</dbReference>
<name>A0A7W7B1G3_9SPHN</name>
<dbReference type="PIRSF" id="PIRSF002869">
    <property type="entry name" value="MviN"/>
    <property type="match status" value="1"/>
</dbReference>
<comment type="caution">
    <text evidence="12">The sequence shown here is derived from an EMBL/GenBank/DDBJ whole genome shotgun (WGS) entry which is preliminary data.</text>
</comment>
<dbReference type="UniPathway" id="UPA00219"/>
<evidence type="ECO:0000256" key="2">
    <source>
        <dbReference type="ARBA" id="ARBA00022475"/>
    </source>
</evidence>
<dbReference type="GO" id="GO:0034204">
    <property type="term" value="P:lipid translocation"/>
    <property type="evidence" value="ECO:0007669"/>
    <property type="project" value="TreeGrafter"/>
</dbReference>
<dbReference type="HAMAP" id="MF_02078">
    <property type="entry name" value="MurJ_MviN"/>
    <property type="match status" value="1"/>
</dbReference>
<dbReference type="AlphaFoldDB" id="A0A7W7B1G3"/>
<dbReference type="CDD" id="cd13123">
    <property type="entry name" value="MATE_MurJ_like"/>
    <property type="match status" value="1"/>
</dbReference>
<feature type="transmembrane region" description="Helical" evidence="10">
    <location>
        <begin position="192"/>
        <end position="212"/>
    </location>
</feature>
<keyword evidence="13" id="KW-1185">Reference proteome</keyword>
<sequence length="520" mass="54887">MSLVKSVGVIGGLTLVSRIFGFARDMLLSRLLGAGAGADAFFVAFKLPNTFRRLFAEGAFSAAYVPMFSKELHGPGGKKAAERFSANVLSVFLPVLLLFTALFEIFMPGIVWLMASAYQDVPGKFELTVELTRIAFPYLLLISLVSLLSGVLNSMSKFAAAAAAPILLNICLIGGVLLFGSTTGDNAETARALAISVTVAGVVQFVWLLWAVRRAGLTLRLRRPRLDPKVKQLGRIIVPATFGAGIYQLSQLIDTFFATRLEEGAMSFLNYADRLNQLPLGVVGIALGTAILPALSRLIAREDADGAQRLQGTAVELSMLLTLPAAAALGVAAQPIVEAIFLGGRFTAEHVAATAGVLVALVSGLPAYVLIKVLTPGFFARGDTKTPVKTAAAALTFNVAVILLVIDRFGIVGLAAATAVSSWFNCAMLYTILHRRGHFTLSGQVVLRVAKQLFAALVMAAGLWWVTGALGSAFTAGALARAGALAAVVLTGATLYFGVLWVIGGFHREHLAKLRRGNTA</sequence>
<proteinExistence type="inferred from homology"/>
<dbReference type="RefSeq" id="WP_184065592.1">
    <property type="nucleotide sequence ID" value="NZ_JACHNZ010000007.1"/>
</dbReference>
<feature type="transmembrane region" description="Helical" evidence="10">
    <location>
        <begin position="278"/>
        <end position="300"/>
    </location>
</feature>
<keyword evidence="7 10" id="KW-0472">Membrane</keyword>
<comment type="function">
    <text evidence="8 10 11">Involved in peptidoglycan biosynthesis. Transports lipid-linked peptidoglycan precursors from the inner to the outer leaflet of the cytoplasmic membrane.</text>
</comment>
<evidence type="ECO:0000256" key="6">
    <source>
        <dbReference type="ARBA" id="ARBA00022989"/>
    </source>
</evidence>
<evidence type="ECO:0000256" key="8">
    <source>
        <dbReference type="ARBA" id="ARBA00060041"/>
    </source>
</evidence>
<keyword evidence="5 10" id="KW-0573">Peptidoglycan synthesis</keyword>
<feature type="transmembrane region" description="Helical" evidence="10">
    <location>
        <begin position="312"/>
        <end position="333"/>
    </location>
</feature>
<feature type="transmembrane region" description="Helical" evidence="10">
    <location>
        <begin position="453"/>
        <end position="476"/>
    </location>
</feature>
<dbReference type="GO" id="GO:0015648">
    <property type="term" value="F:lipid-linked peptidoglycan transporter activity"/>
    <property type="evidence" value="ECO:0007669"/>
    <property type="project" value="UniProtKB-UniRule"/>
</dbReference>
<evidence type="ECO:0000256" key="5">
    <source>
        <dbReference type="ARBA" id="ARBA00022984"/>
    </source>
</evidence>
<comment type="subcellular location">
    <subcellularLocation>
        <location evidence="10">Cell inner membrane</location>
        <topology evidence="10">Multi-pass membrane protein</topology>
    </subcellularLocation>
    <subcellularLocation>
        <location evidence="1">Cell membrane</location>
        <topology evidence="1">Multi-pass membrane protein</topology>
    </subcellularLocation>
</comment>
<dbReference type="GO" id="GO:0008360">
    <property type="term" value="P:regulation of cell shape"/>
    <property type="evidence" value="ECO:0007669"/>
    <property type="project" value="UniProtKB-UniRule"/>
</dbReference>
<dbReference type="PRINTS" id="PR01806">
    <property type="entry name" value="VIRFACTRMVIN"/>
</dbReference>
<reference evidence="12 13" key="1">
    <citation type="submission" date="2020-08" db="EMBL/GenBank/DDBJ databases">
        <title>Genomic Encyclopedia of Type Strains, Phase IV (KMG-IV): sequencing the most valuable type-strain genomes for metagenomic binning, comparative biology and taxonomic classification.</title>
        <authorList>
            <person name="Goeker M."/>
        </authorList>
    </citation>
    <scope>NUCLEOTIDE SEQUENCE [LARGE SCALE GENOMIC DNA]</scope>
    <source>
        <strain evidence="12 13">DSM 17328</strain>
    </source>
</reference>
<keyword evidence="10 11" id="KW-0961">Cell wall biogenesis/degradation</keyword>
<protein>
    <recommendedName>
        <fullName evidence="10">Probable lipid II flippase MurJ</fullName>
    </recommendedName>
</protein>
<evidence type="ECO:0000313" key="13">
    <source>
        <dbReference type="Proteomes" id="UP000566324"/>
    </source>
</evidence>
<dbReference type="NCBIfam" id="TIGR01695">
    <property type="entry name" value="murJ_mviN"/>
    <property type="match status" value="1"/>
</dbReference>
<keyword evidence="10 11" id="KW-0813">Transport</keyword>
<dbReference type="EMBL" id="JACHNZ010000007">
    <property type="protein sequence ID" value="MBB4631245.1"/>
    <property type="molecule type" value="Genomic_DNA"/>
</dbReference>
<dbReference type="InterPro" id="IPR051050">
    <property type="entry name" value="Lipid_II_flippase_MurJ/MviN"/>
</dbReference>
<feature type="transmembrane region" description="Helical" evidence="10">
    <location>
        <begin position="88"/>
        <end position="114"/>
    </location>
</feature>
<comment type="pathway">
    <text evidence="10">Cell wall biogenesis; peptidoglycan biosynthesis.</text>
</comment>
<evidence type="ECO:0000256" key="7">
    <source>
        <dbReference type="ARBA" id="ARBA00023136"/>
    </source>
</evidence>
<keyword evidence="6 10" id="KW-1133">Transmembrane helix</keyword>
<gene>
    <name evidence="10" type="primary">murJ</name>
    <name evidence="12" type="ORF">GGQ98_000852</name>
</gene>
<feature type="transmembrane region" description="Helical" evidence="10">
    <location>
        <begin position="233"/>
        <end position="258"/>
    </location>
</feature>
<dbReference type="GO" id="GO:0005886">
    <property type="term" value="C:plasma membrane"/>
    <property type="evidence" value="ECO:0007669"/>
    <property type="project" value="UniProtKB-SubCell"/>
</dbReference>
<dbReference type="Proteomes" id="UP000566324">
    <property type="component" value="Unassembled WGS sequence"/>
</dbReference>
<dbReference type="PANTHER" id="PTHR47019">
    <property type="entry name" value="LIPID II FLIPPASE MURJ"/>
    <property type="match status" value="1"/>
</dbReference>
<comment type="similarity">
    <text evidence="9 10 11">Belongs to the MurJ/MviN family.</text>
</comment>
<organism evidence="12 13">
    <name type="scientific">Sphingosinicella soli</name>
    <dbReference type="NCBI Taxonomy" id="333708"/>
    <lineage>
        <taxon>Bacteria</taxon>
        <taxon>Pseudomonadati</taxon>
        <taxon>Pseudomonadota</taxon>
        <taxon>Alphaproteobacteria</taxon>
        <taxon>Sphingomonadales</taxon>
        <taxon>Sphingosinicellaceae</taxon>
        <taxon>Sphingosinicella</taxon>
    </lineage>
</organism>
<evidence type="ECO:0000256" key="4">
    <source>
        <dbReference type="ARBA" id="ARBA00022960"/>
    </source>
</evidence>
<evidence type="ECO:0000256" key="11">
    <source>
        <dbReference type="PIRNR" id="PIRNR002869"/>
    </source>
</evidence>
<keyword evidence="2 10" id="KW-1003">Cell membrane</keyword>
<dbReference type="PANTHER" id="PTHR47019:SF1">
    <property type="entry name" value="LIPID II FLIPPASE MURJ"/>
    <property type="match status" value="1"/>
</dbReference>
<dbReference type="GO" id="GO:0071555">
    <property type="term" value="P:cell wall organization"/>
    <property type="evidence" value="ECO:0007669"/>
    <property type="project" value="UniProtKB-UniRule"/>
</dbReference>
<keyword evidence="10" id="KW-0997">Cell inner membrane</keyword>